<feature type="domain" description="Outer membrane protein beta-barrel" evidence="1">
    <location>
        <begin position="40"/>
        <end position="210"/>
    </location>
</feature>
<dbReference type="InterPro" id="IPR025665">
    <property type="entry name" value="Beta-barrel_OMP_2"/>
</dbReference>
<dbReference type="AlphaFoldDB" id="L0G1S6"/>
<dbReference type="Proteomes" id="UP000010796">
    <property type="component" value="Chromosome"/>
</dbReference>
<dbReference type="PATRIC" id="fig|926556.3.peg.3427"/>
<evidence type="ECO:0000313" key="3">
    <source>
        <dbReference type="Proteomes" id="UP000010796"/>
    </source>
</evidence>
<gene>
    <name evidence="2" type="ordered locus">Echvi_3251</name>
</gene>
<sequence>MEIEIKKKLFLTVTLCLLYHIGQGQVLISLLLGDKLNSDKIEFGLDGGIAFTHLNGPNTSDMAHALHLGFYFDFYLKESLQLHTGVIVKSTMGAKGIPSYSLGDEELDQMLSTADVRRRLGYFSIPIFLKYRFGNSNFYVEAGPQIGWRNKAYDEFSDSILEKNDLSYEHNIKGEIKRADIGFTGGFGYRLMKGHGMNLGLRYYLGVIDISKSMPDPLYNRSLYLTVGIPIGAGKAEKNNVTTAY</sequence>
<dbReference type="Pfam" id="PF13568">
    <property type="entry name" value="OMP_b-brl_2"/>
    <property type="match status" value="1"/>
</dbReference>
<dbReference type="RefSeq" id="WP_015267023.1">
    <property type="nucleotide sequence ID" value="NC_019904.1"/>
</dbReference>
<dbReference type="OrthoDB" id="1120420at2"/>
<evidence type="ECO:0000259" key="1">
    <source>
        <dbReference type="Pfam" id="PF13568"/>
    </source>
</evidence>
<dbReference type="EMBL" id="CP003346">
    <property type="protein sequence ID" value="AGA79477.1"/>
    <property type="molecule type" value="Genomic_DNA"/>
</dbReference>
<keyword evidence="3" id="KW-1185">Reference proteome</keyword>
<dbReference type="HOGENOM" id="CLU_095280_0_0_10"/>
<accession>L0G1S6</accession>
<proteinExistence type="predicted"/>
<protein>
    <recommendedName>
        <fullName evidence="1">Outer membrane protein beta-barrel domain-containing protein</fullName>
    </recommendedName>
</protein>
<organism evidence="2 3">
    <name type="scientific">Echinicola vietnamensis (strain DSM 17526 / LMG 23754 / KMM 6221)</name>
    <dbReference type="NCBI Taxonomy" id="926556"/>
    <lineage>
        <taxon>Bacteria</taxon>
        <taxon>Pseudomonadati</taxon>
        <taxon>Bacteroidota</taxon>
        <taxon>Cytophagia</taxon>
        <taxon>Cytophagales</taxon>
        <taxon>Cyclobacteriaceae</taxon>
        <taxon>Echinicola</taxon>
    </lineage>
</organism>
<dbReference type="eggNOG" id="COG3637">
    <property type="taxonomic scope" value="Bacteria"/>
</dbReference>
<name>L0G1S6_ECHVK</name>
<evidence type="ECO:0000313" key="2">
    <source>
        <dbReference type="EMBL" id="AGA79477.1"/>
    </source>
</evidence>
<reference evidence="3" key="1">
    <citation type="submission" date="2012-02" db="EMBL/GenBank/DDBJ databases">
        <title>The complete genome of Echinicola vietnamensis DSM 17526.</title>
        <authorList>
            <person name="Lucas S."/>
            <person name="Copeland A."/>
            <person name="Lapidus A."/>
            <person name="Glavina del Rio T."/>
            <person name="Dalin E."/>
            <person name="Tice H."/>
            <person name="Bruce D."/>
            <person name="Goodwin L."/>
            <person name="Pitluck S."/>
            <person name="Peters L."/>
            <person name="Ovchinnikova G."/>
            <person name="Teshima H."/>
            <person name="Kyrpides N."/>
            <person name="Mavromatis K."/>
            <person name="Ivanova N."/>
            <person name="Brettin T."/>
            <person name="Detter J.C."/>
            <person name="Han C."/>
            <person name="Larimer F."/>
            <person name="Land M."/>
            <person name="Hauser L."/>
            <person name="Markowitz V."/>
            <person name="Cheng J.-F."/>
            <person name="Hugenholtz P."/>
            <person name="Woyke T."/>
            <person name="Wu D."/>
            <person name="Brambilla E."/>
            <person name="Klenk H.-P."/>
            <person name="Eisen J.A."/>
        </authorList>
    </citation>
    <scope>NUCLEOTIDE SEQUENCE [LARGE SCALE GENOMIC DNA]</scope>
    <source>
        <strain evidence="3">DSM 17526 / LMG 23754 / KMM 6221</strain>
    </source>
</reference>
<dbReference type="KEGG" id="evi:Echvi_3251"/>
<dbReference type="STRING" id="926556.Echvi_3251"/>